<reference evidence="1" key="1">
    <citation type="submission" date="2020-08" db="EMBL/GenBank/DDBJ databases">
        <title>Multicomponent nature underlies the extraordinary mechanical properties of spider dragline silk.</title>
        <authorList>
            <person name="Kono N."/>
            <person name="Nakamura H."/>
            <person name="Mori M."/>
            <person name="Yoshida Y."/>
            <person name="Ohtoshi R."/>
            <person name="Malay A.D."/>
            <person name="Moran D.A.P."/>
            <person name="Tomita M."/>
            <person name="Numata K."/>
            <person name="Arakawa K."/>
        </authorList>
    </citation>
    <scope>NUCLEOTIDE SEQUENCE</scope>
</reference>
<organism evidence="1 2">
    <name type="scientific">Trichonephila inaurata madagascariensis</name>
    <dbReference type="NCBI Taxonomy" id="2747483"/>
    <lineage>
        <taxon>Eukaryota</taxon>
        <taxon>Metazoa</taxon>
        <taxon>Ecdysozoa</taxon>
        <taxon>Arthropoda</taxon>
        <taxon>Chelicerata</taxon>
        <taxon>Arachnida</taxon>
        <taxon>Araneae</taxon>
        <taxon>Araneomorphae</taxon>
        <taxon>Entelegynae</taxon>
        <taxon>Araneoidea</taxon>
        <taxon>Nephilidae</taxon>
        <taxon>Trichonephila</taxon>
        <taxon>Trichonephila inaurata</taxon>
    </lineage>
</organism>
<accession>A0A8X6IK24</accession>
<dbReference type="EMBL" id="BMAV01026306">
    <property type="protein sequence ID" value="GFS49118.1"/>
    <property type="molecule type" value="Genomic_DNA"/>
</dbReference>
<comment type="caution">
    <text evidence="1">The sequence shown here is derived from an EMBL/GenBank/DDBJ whole genome shotgun (WGS) entry which is preliminary data.</text>
</comment>
<evidence type="ECO:0000313" key="2">
    <source>
        <dbReference type="Proteomes" id="UP000886998"/>
    </source>
</evidence>
<keyword evidence="2" id="KW-1185">Reference proteome</keyword>
<name>A0A8X6IK24_9ARAC</name>
<sequence length="118" mass="14086">MWHYLFNKSRQYYEMSKFCICEKSCETLETLLENFKTVIKYENSSVELRHCKACEMQVYLALSFLRCMQYKVTDLQNELCSRPESKVINDKGHRVEFTHFTMPMKNKLLTHVAQIGEV</sequence>
<gene>
    <name evidence="1" type="ORF">TNIN_375571</name>
</gene>
<evidence type="ECO:0000313" key="1">
    <source>
        <dbReference type="EMBL" id="GFS49118.1"/>
    </source>
</evidence>
<dbReference type="Proteomes" id="UP000886998">
    <property type="component" value="Unassembled WGS sequence"/>
</dbReference>
<proteinExistence type="predicted"/>
<protein>
    <submittedName>
        <fullName evidence="1">Uncharacterized protein</fullName>
    </submittedName>
</protein>
<dbReference type="AlphaFoldDB" id="A0A8X6IK24"/>